<dbReference type="AlphaFoldDB" id="A0A0N5CUM4"/>
<reference evidence="2 3" key="2">
    <citation type="submission" date="2018-11" db="EMBL/GenBank/DDBJ databases">
        <authorList>
            <consortium name="Pathogen Informatics"/>
        </authorList>
    </citation>
    <scope>NUCLEOTIDE SEQUENCE [LARGE SCALE GENOMIC DNA]</scope>
</reference>
<reference evidence="4" key="1">
    <citation type="submission" date="2017-02" db="UniProtKB">
        <authorList>
            <consortium name="WormBaseParasite"/>
        </authorList>
    </citation>
    <scope>IDENTIFICATION</scope>
</reference>
<feature type="compositionally biased region" description="Polar residues" evidence="1">
    <location>
        <begin position="12"/>
        <end position="24"/>
    </location>
</feature>
<feature type="region of interest" description="Disordered" evidence="1">
    <location>
        <begin position="1"/>
        <end position="24"/>
    </location>
</feature>
<name>A0A0N5CUM4_THECL</name>
<evidence type="ECO:0000313" key="3">
    <source>
        <dbReference type="Proteomes" id="UP000276776"/>
    </source>
</evidence>
<accession>A0A0N5CUM4</accession>
<evidence type="ECO:0000313" key="4">
    <source>
        <dbReference type="WBParaSite" id="TCLT_0000397501-mRNA-1"/>
    </source>
</evidence>
<feature type="compositionally biased region" description="Basic and acidic residues" evidence="1">
    <location>
        <begin position="1"/>
        <end position="11"/>
    </location>
</feature>
<evidence type="ECO:0000256" key="1">
    <source>
        <dbReference type="SAM" id="MobiDB-lite"/>
    </source>
</evidence>
<dbReference type="EMBL" id="UYYF01004271">
    <property type="protein sequence ID" value="VDN01003.1"/>
    <property type="molecule type" value="Genomic_DNA"/>
</dbReference>
<dbReference type="WBParaSite" id="TCLT_0000397501-mRNA-1">
    <property type="protein sequence ID" value="TCLT_0000397501-mRNA-1"/>
    <property type="gene ID" value="TCLT_0000397501"/>
</dbReference>
<proteinExistence type="predicted"/>
<dbReference type="Proteomes" id="UP000276776">
    <property type="component" value="Unassembled WGS sequence"/>
</dbReference>
<gene>
    <name evidence="2" type="ORF">TCLT_LOCUS3964</name>
</gene>
<sequence length="80" mass="9285">MIRQERTRNEHQSAISQSSTVGNKTCESCKKKKTLEFNLRFPPYLFSVQQIRARRQSVQLYALSACIRQIPVANRHVYGS</sequence>
<keyword evidence="3" id="KW-1185">Reference proteome</keyword>
<evidence type="ECO:0000313" key="2">
    <source>
        <dbReference type="EMBL" id="VDN01003.1"/>
    </source>
</evidence>
<protein>
    <submittedName>
        <fullName evidence="4">Ovule protein</fullName>
    </submittedName>
</protein>
<organism evidence="4">
    <name type="scientific">Thelazia callipaeda</name>
    <name type="common">Oriental eyeworm</name>
    <name type="synonym">Parasitic nematode</name>
    <dbReference type="NCBI Taxonomy" id="103827"/>
    <lineage>
        <taxon>Eukaryota</taxon>
        <taxon>Metazoa</taxon>
        <taxon>Ecdysozoa</taxon>
        <taxon>Nematoda</taxon>
        <taxon>Chromadorea</taxon>
        <taxon>Rhabditida</taxon>
        <taxon>Spirurina</taxon>
        <taxon>Spiruromorpha</taxon>
        <taxon>Thelazioidea</taxon>
        <taxon>Thelaziidae</taxon>
        <taxon>Thelazia</taxon>
    </lineage>
</organism>